<keyword evidence="4" id="KW-0482">Metalloprotease</keyword>
<dbReference type="AlphaFoldDB" id="A0A6G9ALJ2"/>
<reference evidence="4 5" key="1">
    <citation type="submission" date="2020-03" db="EMBL/GenBank/DDBJ databases">
        <authorList>
            <person name="Kim M.K."/>
        </authorList>
    </citation>
    <scope>NUCLEOTIDE SEQUENCE [LARGE SCALE GENOMIC DNA]</scope>
    <source>
        <strain evidence="4 5">BT328</strain>
    </source>
</reference>
<dbReference type="Gene3D" id="3.30.2010.10">
    <property type="entry name" value="Metalloproteases ('zincins'), catalytic domain"/>
    <property type="match status" value="1"/>
</dbReference>
<keyword evidence="2" id="KW-0812">Transmembrane</keyword>
<dbReference type="Pfam" id="PF05569">
    <property type="entry name" value="Peptidase_M56"/>
    <property type="match status" value="1"/>
</dbReference>
<feature type="region of interest" description="Disordered" evidence="1">
    <location>
        <begin position="513"/>
        <end position="589"/>
    </location>
</feature>
<dbReference type="InterPro" id="IPR052173">
    <property type="entry name" value="Beta-lactam_resp_regulator"/>
</dbReference>
<feature type="transmembrane region" description="Helical" evidence="2">
    <location>
        <begin position="323"/>
        <end position="344"/>
    </location>
</feature>
<feature type="compositionally biased region" description="Polar residues" evidence="1">
    <location>
        <begin position="515"/>
        <end position="527"/>
    </location>
</feature>
<organism evidence="4 5">
    <name type="scientific">Spirosoma aureum</name>
    <dbReference type="NCBI Taxonomy" id="2692134"/>
    <lineage>
        <taxon>Bacteria</taxon>
        <taxon>Pseudomonadati</taxon>
        <taxon>Bacteroidota</taxon>
        <taxon>Cytophagia</taxon>
        <taxon>Cytophagales</taxon>
        <taxon>Cytophagaceae</taxon>
        <taxon>Spirosoma</taxon>
    </lineage>
</organism>
<keyword evidence="4" id="KW-0645">Protease</keyword>
<dbReference type="Proteomes" id="UP000501802">
    <property type="component" value="Chromosome"/>
</dbReference>
<keyword evidence="4" id="KW-0378">Hydrolase</keyword>
<feature type="transmembrane region" description="Helical" evidence="2">
    <location>
        <begin position="52"/>
        <end position="71"/>
    </location>
</feature>
<accession>A0A6G9ALJ2</accession>
<dbReference type="InterPro" id="IPR008756">
    <property type="entry name" value="Peptidase_M56"/>
</dbReference>
<keyword evidence="2" id="KW-1133">Transmembrane helix</keyword>
<gene>
    <name evidence="4" type="ORF">G8759_12285</name>
</gene>
<feature type="compositionally biased region" description="Basic and acidic residues" evidence="1">
    <location>
        <begin position="543"/>
        <end position="559"/>
    </location>
</feature>
<feature type="transmembrane region" description="Helical" evidence="2">
    <location>
        <begin position="124"/>
        <end position="148"/>
    </location>
</feature>
<sequence length="666" mass="75727">MEAPFLTQWLSGPIAKAICWTLIHSLWLGVIVALLAGLIIIGTQKSSSRLRYQLLCGSLLLFVLLSGFVLYRELTNYRSMQPVISSTSASTALINSVTTSPNDIIVENTNLVNGLIAFINRESVWILAVWFLFFVLKSLNVIGGLFYIHRIRTHKVYGPAEEWQNKVLAFSQRLGIRQSITLLQSQLVKVPVTVGLLKPVIVLPMGLLVQLPPEQIETILWHELAHVWRRDYFMNLLQSLVETVFFFNPALLWISALIREEREICCDDIVLSQTTSKSNYLEALLAFQGYDNPSAEFAMPLGFRSQLLVDRLRRIVTQENKRLNVVEKIALVAGLLLVMTSFLIPELKPERRPTTIAIKKNRLAVANDRPEVNPIHEQVGLREALSHQLSRSRPVARPAIARVSTELPKDTTIQFTSILFVNNNRDMMNREMDVRDETGNRYHLKIADNKLKSLAINGVVVPESNLNQYQNLLRQIDAVLAEKRQQKQEAIAGVNLKRETERQQQLQRLKESQLNKANHQQAFNKTGNPEKKWADPVSKQKRLPAETDKIGKEPGDKKRYIAQADSVAKQQSWPKKRRPSPPDISRDQERVRGIIATLVEEKVVTDPASVDWFGLSEEELIVNGKKQPDELHQRLKAHYDIKPRYGLYYGPVQMTGTGIFLDKGDL</sequence>
<keyword evidence="5" id="KW-1185">Reference proteome</keyword>
<name>A0A6G9ALJ2_9BACT</name>
<evidence type="ECO:0000256" key="1">
    <source>
        <dbReference type="SAM" id="MobiDB-lite"/>
    </source>
</evidence>
<keyword evidence="2" id="KW-0472">Membrane</keyword>
<dbReference type="GO" id="GO:0008237">
    <property type="term" value="F:metallopeptidase activity"/>
    <property type="evidence" value="ECO:0007669"/>
    <property type="project" value="UniProtKB-KW"/>
</dbReference>
<dbReference type="PANTHER" id="PTHR34978">
    <property type="entry name" value="POSSIBLE SENSOR-TRANSDUCER PROTEIN BLAR"/>
    <property type="match status" value="1"/>
</dbReference>
<protein>
    <submittedName>
        <fullName evidence="4">M48 family metalloprotease</fullName>
    </submittedName>
</protein>
<dbReference type="EMBL" id="CP050063">
    <property type="protein sequence ID" value="QIP13352.1"/>
    <property type="molecule type" value="Genomic_DNA"/>
</dbReference>
<evidence type="ECO:0000313" key="5">
    <source>
        <dbReference type="Proteomes" id="UP000501802"/>
    </source>
</evidence>
<dbReference type="PANTHER" id="PTHR34978:SF3">
    <property type="entry name" value="SLR0241 PROTEIN"/>
    <property type="match status" value="1"/>
</dbReference>
<dbReference type="KEGG" id="spib:G8759_12285"/>
<evidence type="ECO:0000259" key="3">
    <source>
        <dbReference type="Pfam" id="PF05569"/>
    </source>
</evidence>
<feature type="domain" description="Peptidase M56" evidence="3">
    <location>
        <begin position="59"/>
        <end position="293"/>
    </location>
</feature>
<feature type="transmembrane region" description="Helical" evidence="2">
    <location>
        <begin position="20"/>
        <end position="40"/>
    </location>
</feature>
<evidence type="ECO:0000313" key="4">
    <source>
        <dbReference type="EMBL" id="QIP13352.1"/>
    </source>
</evidence>
<dbReference type="RefSeq" id="WP_167208337.1">
    <property type="nucleotide sequence ID" value="NZ_CP050063.1"/>
</dbReference>
<dbReference type="CDD" id="cd07341">
    <property type="entry name" value="M56_BlaR1_MecR1_like"/>
    <property type="match status" value="1"/>
</dbReference>
<dbReference type="GO" id="GO:0006508">
    <property type="term" value="P:proteolysis"/>
    <property type="evidence" value="ECO:0007669"/>
    <property type="project" value="UniProtKB-KW"/>
</dbReference>
<proteinExistence type="predicted"/>
<evidence type="ECO:0000256" key="2">
    <source>
        <dbReference type="SAM" id="Phobius"/>
    </source>
</evidence>